<keyword evidence="1" id="KW-1133">Transmembrane helix</keyword>
<proteinExistence type="predicted"/>
<dbReference type="EMBL" id="JARQZJ010000032">
    <property type="protein sequence ID" value="KAK9874858.1"/>
    <property type="molecule type" value="Genomic_DNA"/>
</dbReference>
<keyword evidence="1" id="KW-0472">Membrane</keyword>
<organism evidence="2 3">
    <name type="scientific">Henosepilachna vigintioctopunctata</name>
    <dbReference type="NCBI Taxonomy" id="420089"/>
    <lineage>
        <taxon>Eukaryota</taxon>
        <taxon>Metazoa</taxon>
        <taxon>Ecdysozoa</taxon>
        <taxon>Arthropoda</taxon>
        <taxon>Hexapoda</taxon>
        <taxon>Insecta</taxon>
        <taxon>Pterygota</taxon>
        <taxon>Neoptera</taxon>
        <taxon>Endopterygota</taxon>
        <taxon>Coleoptera</taxon>
        <taxon>Polyphaga</taxon>
        <taxon>Cucujiformia</taxon>
        <taxon>Coccinelloidea</taxon>
        <taxon>Coccinellidae</taxon>
        <taxon>Epilachninae</taxon>
        <taxon>Epilachnini</taxon>
        <taxon>Henosepilachna</taxon>
    </lineage>
</organism>
<evidence type="ECO:0000256" key="1">
    <source>
        <dbReference type="SAM" id="Phobius"/>
    </source>
</evidence>
<evidence type="ECO:0000313" key="3">
    <source>
        <dbReference type="Proteomes" id="UP001431783"/>
    </source>
</evidence>
<keyword evidence="3" id="KW-1185">Reference proteome</keyword>
<dbReference type="Proteomes" id="UP001431783">
    <property type="component" value="Unassembled WGS sequence"/>
</dbReference>
<protein>
    <submittedName>
        <fullName evidence="2">Uncharacterized protein</fullName>
    </submittedName>
</protein>
<name>A0AAW1U1M3_9CUCU</name>
<evidence type="ECO:0000313" key="2">
    <source>
        <dbReference type="EMBL" id="KAK9874858.1"/>
    </source>
</evidence>
<reference evidence="2 3" key="1">
    <citation type="submission" date="2023-03" db="EMBL/GenBank/DDBJ databases">
        <title>Genome insight into feeding habits of ladybird beetles.</title>
        <authorList>
            <person name="Li H.-S."/>
            <person name="Huang Y.-H."/>
            <person name="Pang H."/>
        </authorList>
    </citation>
    <scope>NUCLEOTIDE SEQUENCE [LARGE SCALE GENOMIC DNA]</scope>
    <source>
        <strain evidence="2">SYSU_2023b</strain>
        <tissue evidence="2">Whole body</tissue>
    </source>
</reference>
<dbReference type="AlphaFoldDB" id="A0AAW1U1M3"/>
<keyword evidence="1" id="KW-0812">Transmembrane</keyword>
<gene>
    <name evidence="2" type="ORF">WA026_005673</name>
</gene>
<accession>A0AAW1U1M3</accession>
<sequence length="120" mass="13800">MHQTKFKLQRKLLEEEIYEPGDGTYLHSLNFLELEKLDAEYFLQGSCGSHYMYLETIQEETSDDLQSDSDLSEARYSPVGWLATDSEAGSVICVEKGMHLGYVAMYLFLYIFNTLYKVSA</sequence>
<comment type="caution">
    <text evidence="2">The sequence shown here is derived from an EMBL/GenBank/DDBJ whole genome shotgun (WGS) entry which is preliminary data.</text>
</comment>
<feature type="transmembrane region" description="Helical" evidence="1">
    <location>
        <begin position="100"/>
        <end position="118"/>
    </location>
</feature>